<dbReference type="InterPro" id="IPR038765">
    <property type="entry name" value="Papain-like_cys_pep_sf"/>
</dbReference>
<dbReference type="HOGENOM" id="CLU_1176166_0_0_1"/>
<dbReference type="Proteomes" id="UP000054248">
    <property type="component" value="Unassembled WGS sequence"/>
</dbReference>
<protein>
    <submittedName>
        <fullName evidence="3">Uncharacterized protein</fullName>
    </submittedName>
</protein>
<sequence length="236" mass="26368">MLGLGKGLGFNLNGVHATCLPRNFQGERGPKSQEWFLQPEDDELYTLRNSDGGTVLEIANGSSKNYTAVQGWTRDPDKGEQLWRLERRSRTSTEIASVFGNTPPFNTSEISLENILADVGREWRPIEYVTLLEGFRTRILLDSGWINKERGQHDYIDFVKGTQSAVHTRAGERIGVPGVRVLFGVVEGAIRGEKRAYNWALTQDLCSVIFLDPQTGREYTARGLELKGFSPTSVSC</sequence>
<dbReference type="InterPro" id="IPR040600">
    <property type="entry name" value="Agglutinin_C"/>
</dbReference>
<dbReference type="Gene3D" id="2.80.10.50">
    <property type="match status" value="1"/>
</dbReference>
<dbReference type="AlphaFoldDB" id="A0A0C3QA74"/>
<keyword evidence="4" id="KW-1185">Reference proteome</keyword>
<dbReference type="Pfam" id="PF14200">
    <property type="entry name" value="RicinB_lectin_2"/>
    <property type="match status" value="1"/>
</dbReference>
<evidence type="ECO:0000313" key="4">
    <source>
        <dbReference type="Proteomes" id="UP000054248"/>
    </source>
</evidence>
<evidence type="ECO:0000313" key="3">
    <source>
        <dbReference type="EMBL" id="KIO20974.1"/>
    </source>
</evidence>
<evidence type="ECO:0000259" key="1">
    <source>
        <dbReference type="Pfam" id="PF14200"/>
    </source>
</evidence>
<dbReference type="Gene3D" id="3.30.460.70">
    <property type="match status" value="1"/>
</dbReference>
<reference evidence="3 4" key="1">
    <citation type="submission" date="2014-04" db="EMBL/GenBank/DDBJ databases">
        <authorList>
            <consortium name="DOE Joint Genome Institute"/>
            <person name="Kuo A."/>
            <person name="Girlanda M."/>
            <person name="Perotto S."/>
            <person name="Kohler A."/>
            <person name="Nagy L.G."/>
            <person name="Floudas D."/>
            <person name="Copeland A."/>
            <person name="Barry K.W."/>
            <person name="Cichocki N."/>
            <person name="Veneault-Fourrey C."/>
            <person name="LaButti K."/>
            <person name="Lindquist E.A."/>
            <person name="Lipzen A."/>
            <person name="Lundell T."/>
            <person name="Morin E."/>
            <person name="Murat C."/>
            <person name="Sun H."/>
            <person name="Tunlid A."/>
            <person name="Henrissat B."/>
            <person name="Grigoriev I.V."/>
            <person name="Hibbett D.S."/>
            <person name="Martin F."/>
            <person name="Nordberg H.P."/>
            <person name="Cantor M.N."/>
            <person name="Hua S.X."/>
        </authorList>
    </citation>
    <scope>NUCLEOTIDE SEQUENCE [LARGE SCALE GENOMIC DNA]</scope>
    <source>
        <strain evidence="3 4">MUT 4182</strain>
    </source>
</reference>
<proteinExistence type="predicted"/>
<evidence type="ECO:0000259" key="2">
    <source>
        <dbReference type="Pfam" id="PF18021"/>
    </source>
</evidence>
<feature type="domain" description="Ricin B lectin" evidence="1">
    <location>
        <begin position="32"/>
        <end position="98"/>
    </location>
</feature>
<reference evidence="4" key="2">
    <citation type="submission" date="2015-01" db="EMBL/GenBank/DDBJ databases">
        <title>Evolutionary Origins and Diversification of the Mycorrhizal Mutualists.</title>
        <authorList>
            <consortium name="DOE Joint Genome Institute"/>
            <consortium name="Mycorrhizal Genomics Consortium"/>
            <person name="Kohler A."/>
            <person name="Kuo A."/>
            <person name="Nagy L.G."/>
            <person name="Floudas D."/>
            <person name="Copeland A."/>
            <person name="Barry K.W."/>
            <person name="Cichocki N."/>
            <person name="Veneault-Fourrey C."/>
            <person name="LaButti K."/>
            <person name="Lindquist E.A."/>
            <person name="Lipzen A."/>
            <person name="Lundell T."/>
            <person name="Morin E."/>
            <person name="Murat C."/>
            <person name="Riley R."/>
            <person name="Ohm R."/>
            <person name="Sun H."/>
            <person name="Tunlid A."/>
            <person name="Henrissat B."/>
            <person name="Grigoriev I.V."/>
            <person name="Hibbett D.S."/>
            <person name="Martin F."/>
        </authorList>
    </citation>
    <scope>NUCLEOTIDE SEQUENCE [LARGE SCALE GENOMIC DNA]</scope>
    <source>
        <strain evidence="4">MUT 4182</strain>
    </source>
</reference>
<accession>A0A0C3QA74</accession>
<name>A0A0C3QA74_9AGAM</name>
<gene>
    <name evidence="3" type="ORF">M407DRAFT_132392</name>
</gene>
<dbReference type="EMBL" id="KN823154">
    <property type="protein sequence ID" value="KIO20974.1"/>
    <property type="molecule type" value="Genomic_DNA"/>
</dbReference>
<dbReference type="Pfam" id="PF18021">
    <property type="entry name" value="Agglutinin_C"/>
    <property type="match status" value="1"/>
</dbReference>
<dbReference type="InterPro" id="IPR035992">
    <property type="entry name" value="Ricin_B-like_lectins"/>
</dbReference>
<feature type="domain" description="Agglutinin C-terminal" evidence="2">
    <location>
        <begin position="128"/>
        <end position="218"/>
    </location>
</feature>
<dbReference type="InterPro" id="IPR000772">
    <property type="entry name" value="Ricin_B_lectin"/>
</dbReference>
<organism evidence="3 4">
    <name type="scientific">Tulasnella calospora MUT 4182</name>
    <dbReference type="NCBI Taxonomy" id="1051891"/>
    <lineage>
        <taxon>Eukaryota</taxon>
        <taxon>Fungi</taxon>
        <taxon>Dikarya</taxon>
        <taxon>Basidiomycota</taxon>
        <taxon>Agaricomycotina</taxon>
        <taxon>Agaricomycetes</taxon>
        <taxon>Cantharellales</taxon>
        <taxon>Tulasnellaceae</taxon>
        <taxon>Tulasnella</taxon>
    </lineage>
</organism>
<dbReference type="OrthoDB" id="3192089at2759"/>
<dbReference type="SUPFAM" id="SSF54001">
    <property type="entry name" value="Cysteine proteinases"/>
    <property type="match status" value="1"/>
</dbReference>
<dbReference type="PROSITE" id="PS50231">
    <property type="entry name" value="RICIN_B_LECTIN"/>
    <property type="match status" value="1"/>
</dbReference>
<dbReference type="SUPFAM" id="SSF50370">
    <property type="entry name" value="Ricin B-like lectins"/>
    <property type="match status" value="1"/>
</dbReference>